<protein>
    <submittedName>
        <fullName evidence="3">Putative GAF sensor protein</fullName>
    </submittedName>
</protein>
<comment type="caution">
    <text evidence="3">The sequence shown here is derived from an EMBL/GenBank/DDBJ whole genome shotgun (WGS) entry which is preliminary data.</text>
</comment>
<dbReference type="PANTHER" id="PTHR43102:SF2">
    <property type="entry name" value="GAF DOMAIN-CONTAINING PROTEIN"/>
    <property type="match status" value="1"/>
</dbReference>
<accession>R7YAV3</accession>
<evidence type="ECO:0000313" key="3">
    <source>
        <dbReference type="EMBL" id="EON33141.1"/>
    </source>
</evidence>
<dbReference type="PANTHER" id="PTHR43102">
    <property type="entry name" value="SLR1143 PROTEIN"/>
    <property type="match status" value="1"/>
</dbReference>
<dbReference type="Proteomes" id="UP000013569">
    <property type="component" value="Unassembled WGS sequence"/>
</dbReference>
<organism evidence="3 4">
    <name type="scientific">Gordonia terrae C-6</name>
    <dbReference type="NCBI Taxonomy" id="1316928"/>
    <lineage>
        <taxon>Bacteria</taxon>
        <taxon>Bacillati</taxon>
        <taxon>Actinomycetota</taxon>
        <taxon>Actinomycetes</taxon>
        <taxon>Mycobacteriales</taxon>
        <taxon>Gordoniaceae</taxon>
        <taxon>Gordonia</taxon>
    </lineage>
</organism>
<dbReference type="SUPFAM" id="SSF55781">
    <property type="entry name" value="GAF domain-like"/>
    <property type="match status" value="1"/>
</dbReference>
<dbReference type="SMART" id="SM00065">
    <property type="entry name" value="GAF"/>
    <property type="match status" value="1"/>
</dbReference>
<name>R7YAV3_9ACTN</name>
<dbReference type="AlphaFoldDB" id="R7YAV3"/>
<dbReference type="PATRIC" id="fig|1316928.3.peg.1797"/>
<dbReference type="InterPro" id="IPR003018">
    <property type="entry name" value="GAF"/>
</dbReference>
<gene>
    <name evidence="3" type="ORF">GTC6_08979</name>
</gene>
<dbReference type="Pfam" id="PF01590">
    <property type="entry name" value="GAF"/>
    <property type="match status" value="1"/>
</dbReference>
<sequence>MTMSANTEDRDNTVNPVDDPTPDPTPDSETTADADQLAALFDTSPEAGLLAVLEAVRGRNPDMARSLHAVLSDPERMRALKDSGLLDDPPTHGLDETIRLTIDAVGVPHVAVNLITPEEQATAAIAFRSGTPDGPSTRTLVNSLCVLPVVSGSPLIIDDIADHALLADHPTAVSGEVTAYLGIPLADDDGHVIGTFCAWDSEPHHWSSAEVQLMSDLSILVQELIFGK</sequence>
<dbReference type="Gene3D" id="3.30.450.40">
    <property type="match status" value="1"/>
</dbReference>
<dbReference type="InterPro" id="IPR029016">
    <property type="entry name" value="GAF-like_dom_sf"/>
</dbReference>
<dbReference type="EMBL" id="AQPW01000007">
    <property type="protein sequence ID" value="EON33141.1"/>
    <property type="molecule type" value="Genomic_DNA"/>
</dbReference>
<reference evidence="3 4" key="1">
    <citation type="journal article" date="2013" name="Genome Announc.">
        <title>Draft Genome Sequence of a Benzothiophene-Desulfurizing Bacterium, Gordona terrae Strain C-6.</title>
        <authorList>
            <person name="Wang W."/>
            <person name="Ma T."/>
            <person name="Ren Y."/>
            <person name="Li G."/>
        </authorList>
    </citation>
    <scope>NUCLEOTIDE SEQUENCE [LARGE SCALE GENOMIC DNA]</scope>
    <source>
        <strain evidence="3 4">C-6</strain>
    </source>
</reference>
<feature type="domain" description="GAF" evidence="2">
    <location>
        <begin position="89"/>
        <end position="225"/>
    </location>
</feature>
<feature type="region of interest" description="Disordered" evidence="1">
    <location>
        <begin position="1"/>
        <end position="33"/>
    </location>
</feature>
<evidence type="ECO:0000256" key="1">
    <source>
        <dbReference type="SAM" id="MobiDB-lite"/>
    </source>
</evidence>
<proteinExistence type="predicted"/>
<evidence type="ECO:0000259" key="2">
    <source>
        <dbReference type="SMART" id="SM00065"/>
    </source>
</evidence>
<evidence type="ECO:0000313" key="4">
    <source>
        <dbReference type="Proteomes" id="UP000013569"/>
    </source>
</evidence>